<evidence type="ECO:0000313" key="1">
    <source>
        <dbReference type="EMBL" id="CAK0896339.1"/>
    </source>
</evidence>
<name>A0ABN9X9Z9_9DINO</name>
<dbReference type="SUPFAM" id="SSF51445">
    <property type="entry name" value="(Trans)glycosidases"/>
    <property type="match status" value="1"/>
</dbReference>
<accession>A0ABN9X9Z9</accession>
<keyword evidence="2" id="KW-1185">Reference proteome</keyword>
<gene>
    <name evidence="1" type="ORF">PCOR1329_LOCUS74835</name>
</gene>
<reference evidence="1" key="1">
    <citation type="submission" date="2023-10" db="EMBL/GenBank/DDBJ databases">
        <authorList>
            <person name="Chen Y."/>
            <person name="Shah S."/>
            <person name="Dougan E. K."/>
            <person name="Thang M."/>
            <person name="Chan C."/>
        </authorList>
    </citation>
    <scope>NUCLEOTIDE SEQUENCE [LARGE SCALE GENOMIC DNA]</scope>
</reference>
<protein>
    <submittedName>
        <fullName evidence="1">Uncharacterized protein</fullName>
    </submittedName>
</protein>
<dbReference type="Proteomes" id="UP001189429">
    <property type="component" value="Unassembled WGS sequence"/>
</dbReference>
<sequence length="418" mass="46085">MTRFVSEFDALGAAYQQVPITCVSTGYALGGGSAGSTFLETPSAPMNSLYVQMQSRWGSRMAFTFNFYPYFNGWRDADGGCDSALAWGNCFERNCMVPSKVKDARNKIMHLTGDATRLLWIGETGWSSSVSETLGTSDITECLEWASPDSFRRYYEGFLGWDLGFTPDQCYYHVQLADTSKGESGCANASLSWSEYVNDIGECRANCNAQGAVYISWHADRRCGCYSSCELSRPASEFGAAAVFYECGGDVPVDHAFFFSLRDSQVFGKTEAFGLVGRCDEPTCKVVASPSFQTYDYQVFGNASEKCGGLVLFDGPSYGAENCQNKCSMDSRCAFFTRWPNSWEYDGQDVYWCRLTESCCDTEVVDDYLQVYAKRVVGYDPNSSVDCDSTQTDSAVSERGFSLTAGIVLLCSMFSGSF</sequence>
<dbReference type="EMBL" id="CAUYUJ010020171">
    <property type="protein sequence ID" value="CAK0896339.1"/>
    <property type="molecule type" value="Genomic_DNA"/>
</dbReference>
<evidence type="ECO:0000313" key="2">
    <source>
        <dbReference type="Proteomes" id="UP001189429"/>
    </source>
</evidence>
<organism evidence="1 2">
    <name type="scientific">Prorocentrum cordatum</name>
    <dbReference type="NCBI Taxonomy" id="2364126"/>
    <lineage>
        <taxon>Eukaryota</taxon>
        <taxon>Sar</taxon>
        <taxon>Alveolata</taxon>
        <taxon>Dinophyceae</taxon>
        <taxon>Prorocentrales</taxon>
        <taxon>Prorocentraceae</taxon>
        <taxon>Prorocentrum</taxon>
    </lineage>
</organism>
<proteinExistence type="predicted"/>
<comment type="caution">
    <text evidence="1">The sequence shown here is derived from an EMBL/GenBank/DDBJ whole genome shotgun (WGS) entry which is preliminary data.</text>
</comment>
<dbReference type="InterPro" id="IPR017853">
    <property type="entry name" value="GH"/>
</dbReference>